<feature type="transmembrane region" description="Helical" evidence="6">
    <location>
        <begin position="77"/>
        <end position="97"/>
    </location>
</feature>
<comment type="similarity">
    <text evidence="5 6">Belongs to the anion channel-forming bestrophin (TC 1.A.46) family. Calcium-sensitive chloride channel subfamily.</text>
</comment>
<feature type="transmembrane region" description="Helical" evidence="6">
    <location>
        <begin position="6"/>
        <end position="24"/>
    </location>
</feature>
<evidence type="ECO:0000256" key="3">
    <source>
        <dbReference type="ARBA" id="ARBA00022989"/>
    </source>
</evidence>
<dbReference type="InterPro" id="IPR000615">
    <property type="entry name" value="Bestrophin"/>
</dbReference>
<evidence type="ECO:0000256" key="4">
    <source>
        <dbReference type="ARBA" id="ARBA00023136"/>
    </source>
</evidence>
<name>A0ABD6EZ50_9BILA</name>
<keyword evidence="6" id="KW-0869">Chloride channel</keyword>
<evidence type="ECO:0000256" key="2">
    <source>
        <dbReference type="ARBA" id="ARBA00022692"/>
    </source>
</evidence>
<dbReference type="Proteomes" id="UP001608902">
    <property type="component" value="Unassembled WGS sequence"/>
</dbReference>
<evidence type="ECO:0000256" key="6">
    <source>
        <dbReference type="RuleBase" id="RU363126"/>
    </source>
</evidence>
<evidence type="ECO:0000256" key="1">
    <source>
        <dbReference type="ARBA" id="ARBA00004370"/>
    </source>
</evidence>
<dbReference type="InterPro" id="IPR021134">
    <property type="entry name" value="Bestrophin-like"/>
</dbReference>
<keyword evidence="6" id="KW-0813">Transport</keyword>
<dbReference type="PANTHER" id="PTHR10736:SF0">
    <property type="entry name" value="BESTROPHIN HOMOLOG"/>
    <property type="match status" value="1"/>
</dbReference>
<dbReference type="AlphaFoldDB" id="A0ABD6EZ50"/>
<comment type="subcellular location">
    <subcellularLocation>
        <location evidence="6">Cell membrane</location>
        <topology evidence="6">Multi-pass membrane protein</topology>
    </subcellularLocation>
    <subcellularLocation>
        <location evidence="1">Membrane</location>
    </subcellularLocation>
</comment>
<sequence>MTISYNLAIASASPLNFFRLLFRWRGSIWKICLKELFVWTIIFIIITFIYRTPYILTEEQKITFEELANYCDTHLDYIPLTFMLGFFVQIIIQRWSVLFQNMGYLENPAIYVGGYIYGDSEECRILRRTIVRYLCLTQVLVFRDISVRVRKRFPNIESIVQAGSLQLLIKPND</sequence>
<dbReference type="GO" id="GO:0005254">
    <property type="term" value="F:chloride channel activity"/>
    <property type="evidence" value="ECO:0007669"/>
    <property type="project" value="UniProtKB-KW"/>
</dbReference>
<dbReference type="GO" id="GO:0005886">
    <property type="term" value="C:plasma membrane"/>
    <property type="evidence" value="ECO:0007669"/>
    <property type="project" value="UniProtKB-SubCell"/>
</dbReference>
<keyword evidence="2 6" id="KW-0812">Transmembrane</keyword>
<evidence type="ECO:0000313" key="7">
    <source>
        <dbReference type="EMBL" id="MFH4984661.1"/>
    </source>
</evidence>
<keyword evidence="6" id="KW-0406">Ion transport</keyword>
<protein>
    <recommendedName>
        <fullName evidence="6">Bestrophin homolog</fullName>
    </recommendedName>
</protein>
<reference evidence="7 8" key="1">
    <citation type="submission" date="2024-08" db="EMBL/GenBank/DDBJ databases">
        <title>Gnathostoma spinigerum genome.</title>
        <authorList>
            <person name="Gonzalez-Bertolin B."/>
            <person name="Monzon S."/>
            <person name="Zaballos A."/>
            <person name="Jimenez P."/>
            <person name="Dekumyoy P."/>
            <person name="Varona S."/>
            <person name="Cuesta I."/>
            <person name="Sumanam S."/>
            <person name="Adisakwattana P."/>
            <person name="Gasser R.B."/>
            <person name="Hernandez-Gonzalez A."/>
            <person name="Young N.D."/>
            <person name="Perteguer M.J."/>
        </authorList>
    </citation>
    <scope>NUCLEOTIDE SEQUENCE [LARGE SCALE GENOMIC DNA]</scope>
    <source>
        <strain evidence="7">AL3</strain>
        <tissue evidence="7">Liver</tissue>
    </source>
</reference>
<comment type="caution">
    <text evidence="7">The sequence shown here is derived from an EMBL/GenBank/DDBJ whole genome shotgun (WGS) entry which is preliminary data.</text>
</comment>
<dbReference type="EMBL" id="JBGFUD010019832">
    <property type="protein sequence ID" value="MFH4984661.1"/>
    <property type="molecule type" value="Genomic_DNA"/>
</dbReference>
<accession>A0ABD6EZ50</accession>
<dbReference type="Pfam" id="PF01062">
    <property type="entry name" value="Bestrophin"/>
    <property type="match status" value="1"/>
</dbReference>
<evidence type="ECO:0000313" key="8">
    <source>
        <dbReference type="Proteomes" id="UP001608902"/>
    </source>
</evidence>
<evidence type="ECO:0000256" key="5">
    <source>
        <dbReference type="ARBA" id="ARBA00034769"/>
    </source>
</evidence>
<keyword evidence="4 6" id="KW-0472">Membrane</keyword>
<organism evidence="7 8">
    <name type="scientific">Gnathostoma spinigerum</name>
    <dbReference type="NCBI Taxonomy" id="75299"/>
    <lineage>
        <taxon>Eukaryota</taxon>
        <taxon>Metazoa</taxon>
        <taxon>Ecdysozoa</taxon>
        <taxon>Nematoda</taxon>
        <taxon>Chromadorea</taxon>
        <taxon>Rhabditida</taxon>
        <taxon>Spirurina</taxon>
        <taxon>Gnathostomatomorpha</taxon>
        <taxon>Gnathostomatoidea</taxon>
        <taxon>Gnathostomatidae</taxon>
        <taxon>Gnathostoma</taxon>
    </lineage>
</organism>
<dbReference type="GO" id="GO:0034707">
    <property type="term" value="C:chloride channel complex"/>
    <property type="evidence" value="ECO:0007669"/>
    <property type="project" value="UniProtKB-KW"/>
</dbReference>
<proteinExistence type="inferred from homology"/>
<keyword evidence="3 6" id="KW-1133">Transmembrane helix</keyword>
<gene>
    <name evidence="7" type="ORF">AB6A40_011370</name>
</gene>
<keyword evidence="6" id="KW-0868">Chloride</keyword>
<keyword evidence="6" id="KW-1003">Cell membrane</keyword>
<feature type="transmembrane region" description="Helical" evidence="6">
    <location>
        <begin position="36"/>
        <end position="57"/>
    </location>
</feature>
<dbReference type="PANTHER" id="PTHR10736">
    <property type="entry name" value="BESTROPHIN"/>
    <property type="match status" value="1"/>
</dbReference>
<keyword evidence="8" id="KW-1185">Reference proteome</keyword>
<keyword evidence="6" id="KW-0407">Ion channel</keyword>
<comment type="function">
    <text evidence="6">Forms chloride channels.</text>
</comment>